<dbReference type="RefSeq" id="WP_043192398.1">
    <property type="nucleotide sequence ID" value="NZ_CP009533.1"/>
</dbReference>
<dbReference type="InterPro" id="IPR002872">
    <property type="entry name" value="Proline_DH_dom"/>
</dbReference>
<dbReference type="InterPro" id="IPR048798">
    <property type="entry name" value="PutA_RHH"/>
</dbReference>
<reference evidence="26 27" key="1">
    <citation type="journal article" date="2015" name="J. Biotechnol.">
        <title>Complete genome sequence of Pseudomonas rhizosphaerae IH5T (=DSM 16299T), a phosphate-solubilizing rhizobacterium for bacterial biofertilizer.</title>
        <authorList>
            <person name="Kwak Y."/>
            <person name="Jung B.K."/>
            <person name="Shin J.H."/>
        </authorList>
    </citation>
    <scope>NUCLEOTIDE SEQUENCE [LARGE SCALE GENOMIC DNA]</scope>
    <source>
        <strain evidence="26">DSM 16299</strain>
    </source>
</reference>
<evidence type="ECO:0000256" key="15">
    <source>
        <dbReference type="ARBA" id="ARBA00048779"/>
    </source>
</evidence>
<dbReference type="STRING" id="216142.LT40_17925"/>
<keyword evidence="13" id="KW-0511">Multifunctional enzyme</keyword>
<comment type="catalytic activity">
    <reaction evidence="15 19">
        <text>L-proline + a quinone = (S)-1-pyrroline-5-carboxylate + a quinol + H(+)</text>
        <dbReference type="Rhea" id="RHEA:23784"/>
        <dbReference type="ChEBI" id="CHEBI:15378"/>
        <dbReference type="ChEBI" id="CHEBI:17388"/>
        <dbReference type="ChEBI" id="CHEBI:24646"/>
        <dbReference type="ChEBI" id="CHEBI:60039"/>
        <dbReference type="ChEBI" id="CHEBI:132124"/>
        <dbReference type="EC" id="1.5.5.2"/>
    </reaction>
</comment>
<dbReference type="EMBL" id="CP009533">
    <property type="protein sequence ID" value="AIS19174.1"/>
    <property type="molecule type" value="Genomic_DNA"/>
</dbReference>
<comment type="function">
    <text evidence="16">Oxidizes proline to glutamate for use as a carbon and nitrogen source and also function as a transcriptional repressor of the put operon.</text>
</comment>
<dbReference type="InterPro" id="IPR016161">
    <property type="entry name" value="Ald_DH/histidinol_DH"/>
</dbReference>
<keyword evidence="7 19" id="KW-0560">Oxidoreductase</keyword>
<evidence type="ECO:0000256" key="9">
    <source>
        <dbReference type="ARBA" id="ARBA00023027"/>
    </source>
</evidence>
<evidence type="ECO:0000256" key="13">
    <source>
        <dbReference type="ARBA" id="ARBA00023268"/>
    </source>
</evidence>
<dbReference type="Gene3D" id="3.40.309.10">
    <property type="entry name" value="Aldehyde Dehydrogenase, Chain A, domain 2"/>
    <property type="match status" value="1"/>
</dbReference>
<feature type="domain" description="Proline dehydrogenase" evidence="22">
    <location>
        <begin position="267"/>
        <end position="567"/>
    </location>
</feature>
<evidence type="ECO:0000256" key="5">
    <source>
        <dbReference type="ARBA" id="ARBA00022630"/>
    </source>
</evidence>
<comment type="similarity">
    <text evidence="17 19">In the N-terminal section; belongs to the proline dehydrogenase family.</text>
</comment>
<dbReference type="InterPro" id="IPR013321">
    <property type="entry name" value="Arc_rbn_hlx_hlx"/>
</dbReference>
<evidence type="ECO:0000256" key="3">
    <source>
        <dbReference type="ARBA" id="ARBA00004786"/>
    </source>
</evidence>
<protein>
    <recommendedName>
        <fullName evidence="19">Bifunctional protein PutA</fullName>
    </recommendedName>
    <domain>
        <recommendedName>
            <fullName evidence="19">Proline dehydrogenase</fullName>
            <ecNumber evidence="19">1.5.5.2</ecNumber>
        </recommendedName>
        <alternativeName>
            <fullName evidence="19">Proline oxidase</fullName>
        </alternativeName>
    </domain>
    <domain>
        <recommendedName>
            <fullName evidence="19">Delta-1-pyrroline-5-carboxylate dehydrogenase</fullName>
            <shortName evidence="19">P5C dehydrogenase</shortName>
            <ecNumber evidence="19">1.2.1.88</ecNumber>
        </recommendedName>
        <alternativeName>
            <fullName evidence="19">L-glutamate gamma-semialdehyde dehydrogenase</fullName>
        </alternativeName>
    </domain>
</protein>
<dbReference type="Gene3D" id="1.20.5.550">
    <property type="entry name" value="Single Helix bin"/>
    <property type="match status" value="1"/>
</dbReference>
<dbReference type="GO" id="GO:0000976">
    <property type="term" value="F:transcription cis-regulatory region binding"/>
    <property type="evidence" value="ECO:0007669"/>
    <property type="project" value="UniProtKB-ARBA"/>
</dbReference>
<evidence type="ECO:0000259" key="21">
    <source>
        <dbReference type="Pfam" id="PF00171"/>
    </source>
</evidence>
<dbReference type="SUPFAM" id="SSF47598">
    <property type="entry name" value="Ribbon-helix-helix"/>
    <property type="match status" value="1"/>
</dbReference>
<accession>A0A089YU69</accession>
<keyword evidence="12 19" id="KW-0804">Transcription</keyword>
<dbReference type="GO" id="GO:0001217">
    <property type="term" value="F:DNA-binding transcription repressor activity"/>
    <property type="evidence" value="ECO:0007669"/>
    <property type="project" value="UniProtKB-ARBA"/>
</dbReference>
<organism evidence="26 27">
    <name type="scientific">Pseudomonas rhizosphaerae</name>
    <dbReference type="NCBI Taxonomy" id="216142"/>
    <lineage>
        <taxon>Bacteria</taxon>
        <taxon>Pseudomonadati</taxon>
        <taxon>Pseudomonadota</taxon>
        <taxon>Gammaproteobacteria</taxon>
        <taxon>Pseudomonadales</taxon>
        <taxon>Pseudomonadaceae</taxon>
        <taxon>Pseudomonas</taxon>
    </lineage>
</organism>
<evidence type="ECO:0000259" key="24">
    <source>
        <dbReference type="Pfam" id="PF18327"/>
    </source>
</evidence>
<dbReference type="NCBIfam" id="NF008772">
    <property type="entry name" value="PRK11809.1"/>
    <property type="match status" value="1"/>
</dbReference>
<dbReference type="SUPFAM" id="SSF51730">
    <property type="entry name" value="FAD-linked oxidoreductase"/>
    <property type="match status" value="1"/>
</dbReference>
<evidence type="ECO:0000256" key="11">
    <source>
        <dbReference type="ARBA" id="ARBA00023125"/>
    </source>
</evidence>
<evidence type="ECO:0000256" key="7">
    <source>
        <dbReference type="ARBA" id="ARBA00023002"/>
    </source>
</evidence>
<evidence type="ECO:0000259" key="23">
    <source>
        <dbReference type="Pfam" id="PF14850"/>
    </source>
</evidence>
<evidence type="ECO:0000256" key="18">
    <source>
        <dbReference type="ARBA" id="ARBA00060911"/>
    </source>
</evidence>
<dbReference type="InterPro" id="IPR024082">
    <property type="entry name" value="PRODH_PutA_dom_II"/>
</dbReference>
<dbReference type="CDD" id="cd22233">
    <property type="entry name" value="RHH_CopAso-like"/>
    <property type="match status" value="1"/>
</dbReference>
<evidence type="ECO:0000256" key="14">
    <source>
        <dbReference type="ARBA" id="ARBA00048142"/>
    </source>
</evidence>
<dbReference type="PROSITE" id="PS00070">
    <property type="entry name" value="ALDEHYDE_DEHYDR_CYS"/>
    <property type="match status" value="1"/>
</dbReference>
<feature type="active site" evidence="20">
    <location>
        <position position="915"/>
    </location>
</feature>
<dbReference type="SUPFAM" id="SSF81935">
    <property type="entry name" value="N-terminal domain of bifunctional PutA protein"/>
    <property type="match status" value="1"/>
</dbReference>
<evidence type="ECO:0000256" key="10">
    <source>
        <dbReference type="ARBA" id="ARBA00023062"/>
    </source>
</evidence>
<dbReference type="InterPro" id="IPR029041">
    <property type="entry name" value="FAD-linked_oxidoreductase-like"/>
</dbReference>
<dbReference type="Pfam" id="PF14850">
    <property type="entry name" value="Pro_dh-DNA_bdg"/>
    <property type="match status" value="1"/>
</dbReference>
<evidence type="ECO:0000259" key="22">
    <source>
        <dbReference type="Pfam" id="PF01619"/>
    </source>
</evidence>
<comment type="pathway">
    <text evidence="2 19">Amino-acid degradation; L-proline degradation into L-glutamate; L-glutamate from L-proline: step 1/2.</text>
</comment>
<feature type="domain" description="Aldehyde dehydrogenase" evidence="21">
    <location>
        <begin position="657"/>
        <end position="1101"/>
    </location>
</feature>
<evidence type="ECO:0000313" key="27">
    <source>
        <dbReference type="Proteomes" id="UP000029499"/>
    </source>
</evidence>
<dbReference type="Gene3D" id="3.40.605.10">
    <property type="entry name" value="Aldehyde Dehydrogenase, Chain A, domain 1"/>
    <property type="match status" value="1"/>
</dbReference>
<evidence type="ECO:0000256" key="8">
    <source>
        <dbReference type="ARBA" id="ARBA00023015"/>
    </source>
</evidence>
<dbReference type="GO" id="GO:0043168">
    <property type="term" value="F:anion binding"/>
    <property type="evidence" value="ECO:0007669"/>
    <property type="project" value="UniProtKB-ARBA"/>
</dbReference>
<feature type="domain" description="PutA RHH" evidence="25">
    <location>
        <begin position="11"/>
        <end position="43"/>
    </location>
</feature>
<dbReference type="InterPro" id="IPR025703">
    <property type="entry name" value="Bifunct_PutA"/>
</dbReference>
<dbReference type="InterPro" id="IPR024089">
    <property type="entry name" value="PRODH_PutA_dom_I/II"/>
</dbReference>
<evidence type="ECO:0000256" key="1">
    <source>
        <dbReference type="ARBA" id="ARBA00001974"/>
    </source>
</evidence>
<dbReference type="EC" id="1.5.5.2" evidence="19"/>
<dbReference type="eggNOG" id="COG0506">
    <property type="taxonomic scope" value="Bacteria"/>
</dbReference>
<evidence type="ECO:0000256" key="16">
    <source>
        <dbReference type="ARBA" id="ARBA00053944"/>
    </source>
</evidence>
<comment type="similarity">
    <text evidence="18 19">In the C-terminal section; belongs to the aldehyde dehydrogenase family.</text>
</comment>
<dbReference type="EC" id="1.2.1.88" evidence="19"/>
<keyword evidence="6 19" id="KW-0274">FAD</keyword>
<dbReference type="Pfam" id="PF21775">
    <property type="entry name" value="PutA_1st"/>
    <property type="match status" value="1"/>
</dbReference>
<evidence type="ECO:0000256" key="12">
    <source>
        <dbReference type="ARBA" id="ARBA00023163"/>
    </source>
</evidence>
<dbReference type="PIRSF" id="PIRSF000197">
    <property type="entry name" value="Bifunct_PutA"/>
    <property type="match status" value="1"/>
</dbReference>
<comment type="cofactor">
    <cofactor evidence="1 19">
        <name>FAD</name>
        <dbReference type="ChEBI" id="CHEBI:57692"/>
    </cofactor>
</comment>
<dbReference type="GO" id="GO:1901363">
    <property type="term" value="F:heterocyclic compound binding"/>
    <property type="evidence" value="ECO:0007669"/>
    <property type="project" value="UniProtKB-ARBA"/>
</dbReference>
<evidence type="ECO:0000313" key="26">
    <source>
        <dbReference type="EMBL" id="AIS19174.1"/>
    </source>
</evidence>
<sequence>MATTTLGVKLDDPTRERLKACAQSIDRTPHWLIKQAIFNYLEKLEGGATLSELTSAGVSGNDDAGDIQPDHAHQCFLEFAESILPQSVLRAAITGAYRRPEPEVVPMLLEQARLPADMAEATNKLAARIAEKLRNQKSAGGRAGIVQGLLQEFSLSSQEGVALMCLAEALLRIPDKGTRDALIRDKISTGNWHPHLGNSPSLFVNAATWGLLLTGKLVSTHNESGLSSSLSRIIGKSGEPMIRKGVDMAMRLMGEQFVTGETIGEALTNASKFESKGFRYSYDMLGEAALTEHDAQKYLASYEQAIHSIGKASHGRGIYEGPGISIKLSALHPRYSRAQYERVMEELYPRLLSLTLLAKQYDIGLNIDAEEADRLELSLDLLERLCFEPQLTGWNGIGFVIQAYQKRCPYVIDYVIDLARRSRHRLMIRLVKGAYWDSEIKRAQVEGLEGYPVYTRKVYTDVSYVACARKLLSVPEVIYPQFATHNAHTLAAIYHIAGQNYYPGQYEFQCLHGMGEPLYEQVVGKVADGKLNRPCRVYAPVGTHETLLAYLVRRLLENGANTSFVNRIADQSISIQELVADPVATIERMATQEGQFGLPHPRIPLPRDLYGSDRANSAGIDMANEHRLASLSSALLATAHNDWKALPMLGCEASNEPAQPVLNPSDLRDVVGHVQEATVTDVDNAIQSALINGPIWQATPPAERAAVLERAADLMEAEIQPLMGLLAREAGKTFANAIAEVREAVDFLRYYAVQARNDFSNDAHRPLGPVVCISPWNFPLAIFSGQVAAALAAGNPVLAKPAEQTPLVAAQAVRLLLEAGIPEGVLQLLPGRGETVGARLVGDERVKGVMFTGSTEVARLLQRNIAGRLDAQGRPIPLIAETGGQNAMFVDSSALTEQVVIDVVSSAFDSAGQRCSALRVLCLQEDSADRVIEMLKGAMAEARLGNPERLNVDIGPVIDAEAKAGIEKHIQGMRDKGRDVYQMAIADSAEIKRGTFVMPTLIELESFDELQREIFGPVLHVVRYKRRELDQLIGQINASGYGLTLGVHTRIDETIAKVIDNVHAGNVYVNRNIVGAVVGVQPFGGEGLSGTGPKAGGPLYLYRLLSTRPNDAIAQSFQRSDAGIAPDVRLRDAMGKPLQALQAWAASTQQADLAQLCGEFAAQSQSGVTRLLDGPTGERNSYTLLPREHVLCLAEVEADLRVQLAAVMAVGSRAVMPDNALNKAVRARLPKEVQERVTLVPEWNKDEVHFDAVLHHGDSDQLRAVCEQIAKRGGAIVGVQGLSQGETGICLERLVIERALSVNTAAAGGNASLMSIG</sequence>
<dbReference type="GO" id="GO:0010133">
    <property type="term" value="P:L-proline catabolic process to L-glutamate"/>
    <property type="evidence" value="ECO:0007669"/>
    <property type="project" value="UniProtKB-UniRule"/>
</dbReference>
<dbReference type="GO" id="GO:0003842">
    <property type="term" value="F:L-glutamate gamma-semialdehyde dehydrogenase activity"/>
    <property type="evidence" value="ECO:0007669"/>
    <property type="project" value="UniProtKB-UniRule"/>
</dbReference>
<dbReference type="CDD" id="cd07125">
    <property type="entry name" value="ALDH_PutA-P5CDH"/>
    <property type="match status" value="1"/>
</dbReference>
<dbReference type="KEGG" id="prh:LT40_17925"/>
<dbReference type="InterPro" id="IPR016160">
    <property type="entry name" value="Ald_DH_CS_CYS"/>
</dbReference>
<keyword evidence="8 19" id="KW-0805">Transcription regulation</keyword>
<keyword evidence="10 19" id="KW-0642">Proline metabolism</keyword>
<dbReference type="InterPro" id="IPR010985">
    <property type="entry name" value="Ribbon_hlx_hlx"/>
</dbReference>
<keyword evidence="27" id="KW-1185">Reference proteome</keyword>
<evidence type="ECO:0000256" key="6">
    <source>
        <dbReference type="ARBA" id="ARBA00022827"/>
    </source>
</evidence>
<keyword evidence="5 19" id="KW-0285">Flavoprotein</keyword>
<evidence type="ECO:0000256" key="2">
    <source>
        <dbReference type="ARBA" id="ARBA00004739"/>
    </source>
</evidence>
<dbReference type="InterPro" id="IPR005933">
    <property type="entry name" value="PutA_C"/>
</dbReference>
<feature type="domain" description="Proline dehydrogenase PutA" evidence="23">
    <location>
        <begin position="146"/>
        <end position="257"/>
    </location>
</feature>
<dbReference type="UniPathway" id="UPA00261">
    <property type="reaction ID" value="UER00373"/>
</dbReference>
<dbReference type="InterPro" id="IPR016162">
    <property type="entry name" value="Ald_DH_N"/>
</dbReference>
<evidence type="ECO:0000256" key="20">
    <source>
        <dbReference type="PIRSR" id="PIRSR000197-1"/>
    </source>
</evidence>
<keyword evidence="9 19" id="KW-0520">NAD</keyword>
<name>A0A089YU69_9PSED</name>
<dbReference type="FunFam" id="3.20.20.220:FF:000004">
    <property type="entry name" value="Bifunctional protein PutA"/>
    <property type="match status" value="1"/>
</dbReference>
<dbReference type="InterPro" id="IPR015590">
    <property type="entry name" value="Aldehyde_DH_dom"/>
</dbReference>
<dbReference type="eggNOG" id="COG4230">
    <property type="taxonomic scope" value="Bacteria"/>
</dbReference>
<dbReference type="InterPro" id="IPR041349">
    <property type="entry name" value="PRODH"/>
</dbReference>
<feature type="active site" evidence="20">
    <location>
        <position position="881"/>
    </location>
</feature>
<dbReference type="OrthoDB" id="9812625at2"/>
<dbReference type="PANTHER" id="PTHR42862:SF1">
    <property type="entry name" value="DELTA-1-PYRROLINE-5-CARBOXYLATE DEHYDROGENASE 2, ISOFORM A-RELATED"/>
    <property type="match status" value="1"/>
</dbReference>
<dbReference type="NCBIfam" id="NF008869">
    <property type="entry name" value="PRK11904.1"/>
    <property type="match status" value="1"/>
</dbReference>
<dbReference type="GO" id="GO:0009898">
    <property type="term" value="C:cytoplasmic side of plasma membrane"/>
    <property type="evidence" value="ECO:0007669"/>
    <property type="project" value="TreeGrafter"/>
</dbReference>
<dbReference type="HOGENOM" id="CLU_005682_1_0_6"/>
<dbReference type="InterPro" id="IPR024090">
    <property type="entry name" value="PRODH_PutA_dom_I"/>
</dbReference>
<dbReference type="FunFam" id="3.40.605.10:FF:000017">
    <property type="entry name" value="Bifunctional protein PutA"/>
    <property type="match status" value="1"/>
</dbReference>
<dbReference type="Pfam" id="PF00171">
    <property type="entry name" value="Aldedh"/>
    <property type="match status" value="1"/>
</dbReference>
<dbReference type="InterPro" id="IPR050485">
    <property type="entry name" value="Proline_metab_enzyme"/>
</dbReference>
<dbReference type="FunFam" id="3.40.309.10:FF:000005">
    <property type="entry name" value="1-pyrroline-5-carboxylate dehydrogenase 1"/>
    <property type="match status" value="1"/>
</dbReference>
<dbReference type="FunFam" id="1.20.5.460:FF:000001">
    <property type="entry name" value="Bifunctional protein PutA"/>
    <property type="match status" value="1"/>
</dbReference>
<dbReference type="Proteomes" id="UP000029499">
    <property type="component" value="Chromosome"/>
</dbReference>
<dbReference type="Gene3D" id="3.20.20.220">
    <property type="match status" value="1"/>
</dbReference>
<evidence type="ECO:0000256" key="4">
    <source>
        <dbReference type="ARBA" id="ARBA00022491"/>
    </source>
</evidence>
<comment type="pathway">
    <text evidence="3 19">Amino-acid degradation; L-proline degradation into L-glutamate; L-glutamate from L-proline: step 2/2.</text>
</comment>
<evidence type="ECO:0000259" key="25">
    <source>
        <dbReference type="Pfam" id="PF21775"/>
    </source>
</evidence>
<dbReference type="SUPFAM" id="SSF53720">
    <property type="entry name" value="ALDH-like"/>
    <property type="match status" value="1"/>
</dbReference>
<dbReference type="InterPro" id="IPR016163">
    <property type="entry name" value="Ald_DH_C"/>
</dbReference>
<dbReference type="Gene3D" id="1.20.5.460">
    <property type="entry name" value="Single helix bin"/>
    <property type="match status" value="1"/>
</dbReference>
<evidence type="ECO:0000256" key="17">
    <source>
        <dbReference type="ARBA" id="ARBA00060889"/>
    </source>
</evidence>
<comment type="catalytic activity">
    <reaction evidence="14 19">
        <text>L-glutamate 5-semialdehyde + NAD(+) + H2O = L-glutamate + NADH + 2 H(+)</text>
        <dbReference type="Rhea" id="RHEA:30235"/>
        <dbReference type="ChEBI" id="CHEBI:15377"/>
        <dbReference type="ChEBI" id="CHEBI:15378"/>
        <dbReference type="ChEBI" id="CHEBI:29985"/>
        <dbReference type="ChEBI" id="CHEBI:57540"/>
        <dbReference type="ChEBI" id="CHEBI:57945"/>
        <dbReference type="ChEBI" id="CHEBI:58066"/>
        <dbReference type="EC" id="1.2.1.88"/>
    </reaction>
</comment>
<dbReference type="GO" id="GO:0004657">
    <property type="term" value="F:proline dehydrogenase activity"/>
    <property type="evidence" value="ECO:0007669"/>
    <property type="project" value="UniProtKB-UniRule"/>
</dbReference>
<keyword evidence="11 19" id="KW-0238">DNA-binding</keyword>
<dbReference type="PANTHER" id="PTHR42862">
    <property type="entry name" value="DELTA-1-PYRROLINE-5-CARBOXYLATE DEHYDROGENASE 1, ISOFORM A-RELATED"/>
    <property type="match status" value="1"/>
</dbReference>
<dbReference type="NCBIfam" id="TIGR01238">
    <property type="entry name" value="D1pyr5carbox3"/>
    <property type="match status" value="1"/>
</dbReference>
<dbReference type="Gene3D" id="1.10.1220.10">
    <property type="entry name" value="Met repressor-like"/>
    <property type="match status" value="1"/>
</dbReference>
<dbReference type="Pfam" id="PF18327">
    <property type="entry name" value="PRODH"/>
    <property type="match status" value="1"/>
</dbReference>
<gene>
    <name evidence="26" type="primary">putA</name>
    <name evidence="26" type="ORF">LT40_17925</name>
</gene>
<keyword evidence="4 19" id="KW-0678">Repressor</keyword>
<proteinExistence type="inferred from homology"/>
<dbReference type="FunFam" id="1.20.5.550:FF:000001">
    <property type="entry name" value="Bifunctional protein PutA"/>
    <property type="match status" value="1"/>
</dbReference>
<dbReference type="Pfam" id="PF01619">
    <property type="entry name" value="Pro_dh"/>
    <property type="match status" value="1"/>
</dbReference>
<feature type="domain" description="Proline utilization A proline dehydrogenase N-terminal" evidence="24">
    <location>
        <begin position="87"/>
        <end position="134"/>
    </location>
</feature>
<evidence type="ECO:0000256" key="19">
    <source>
        <dbReference type="PIRNR" id="PIRNR000197"/>
    </source>
</evidence>